<dbReference type="Gene3D" id="1.10.150.240">
    <property type="entry name" value="Putative phosphatase, domain 2"/>
    <property type="match status" value="1"/>
</dbReference>
<proteinExistence type="predicted"/>
<dbReference type="PANTHER" id="PTHR43611">
    <property type="entry name" value="ALPHA-D-GLUCOSE 1-PHOSPHATE PHOSPHATASE"/>
    <property type="match status" value="1"/>
</dbReference>
<dbReference type="InterPro" id="IPR036412">
    <property type="entry name" value="HAD-like_sf"/>
</dbReference>
<dbReference type="CDD" id="cd02603">
    <property type="entry name" value="HAD_sEH-N_like"/>
    <property type="match status" value="1"/>
</dbReference>
<keyword evidence="1" id="KW-0378">Hydrolase</keyword>
<dbReference type="EMBL" id="LS483364">
    <property type="protein sequence ID" value="SQF72355.1"/>
    <property type="molecule type" value="Genomic_DNA"/>
</dbReference>
<dbReference type="GO" id="GO:0018784">
    <property type="term" value="F:(S)-2-haloacid dehalogenase activity"/>
    <property type="evidence" value="ECO:0007669"/>
    <property type="project" value="UniProtKB-EC"/>
</dbReference>
<dbReference type="SUPFAM" id="SSF56784">
    <property type="entry name" value="HAD-like"/>
    <property type="match status" value="1"/>
</dbReference>
<organism evidence="1 2">
    <name type="scientific">Streptococcus sanguinis</name>
    <dbReference type="NCBI Taxonomy" id="1305"/>
    <lineage>
        <taxon>Bacteria</taxon>
        <taxon>Bacillati</taxon>
        <taxon>Bacillota</taxon>
        <taxon>Bacilli</taxon>
        <taxon>Lactobacillales</taxon>
        <taxon>Streptococcaceae</taxon>
        <taxon>Streptococcus</taxon>
    </lineage>
</organism>
<dbReference type="Pfam" id="PF00702">
    <property type="entry name" value="Hydrolase"/>
    <property type="match status" value="1"/>
</dbReference>
<dbReference type="SFLD" id="SFLDG01129">
    <property type="entry name" value="C1.5:_HAD__Beta-PGM__Phosphata"/>
    <property type="match status" value="1"/>
</dbReference>
<dbReference type="InterPro" id="IPR023198">
    <property type="entry name" value="PGP-like_dom2"/>
</dbReference>
<protein>
    <submittedName>
        <fullName evidence="1">HAD superfamily hydrolase</fullName>
        <ecNumber evidence="1">3.1.3.-</ecNumber>
        <ecNumber evidence="1">3.8.1.2</ecNumber>
    </submittedName>
</protein>
<dbReference type="AlphaFoldDB" id="A0A2X3Y7W4"/>
<dbReference type="EC" id="3.8.1.2" evidence="1"/>
<evidence type="ECO:0000313" key="1">
    <source>
        <dbReference type="EMBL" id="SQF72355.1"/>
    </source>
</evidence>
<evidence type="ECO:0000313" key="2">
    <source>
        <dbReference type="Proteomes" id="UP000248534"/>
    </source>
</evidence>
<dbReference type="RefSeq" id="WP_002905662.1">
    <property type="nucleotide sequence ID" value="NZ_CP076610.1"/>
</dbReference>
<dbReference type="InterPro" id="IPR023214">
    <property type="entry name" value="HAD_sf"/>
</dbReference>
<dbReference type="PANTHER" id="PTHR43611:SF3">
    <property type="entry name" value="FLAVIN MONONUCLEOTIDE HYDROLASE 1, CHLOROPLATIC"/>
    <property type="match status" value="1"/>
</dbReference>
<sequence>MIKNLVFDLGNVLIEWNSEKILTYFEPEKERQQVLRQVIFESGVWHQTDRGERSLKEACEEVLAQLDVSYHSAVKNILYHWYEVVHVYSGLQERIRLWSDQGYRIYILSTTCEIFYHIEKAGLLPIYPLLSGYILSSEVGVVKPEAEIYQKLLKKYNLNPVESVFIDDIQANLDTAAELGFETILSTSETENIRAMETLLAAKGKFD</sequence>
<gene>
    <name evidence="1" type="primary">yihX</name>
    <name evidence="1" type="ORF">NCTC11086_02331</name>
</gene>
<dbReference type="InterPro" id="IPR006439">
    <property type="entry name" value="HAD-SF_hydro_IA"/>
</dbReference>
<dbReference type="SFLD" id="SFLDS00003">
    <property type="entry name" value="Haloacid_Dehalogenase"/>
    <property type="match status" value="1"/>
</dbReference>
<dbReference type="EC" id="3.1.3.-" evidence="1"/>
<dbReference type="Proteomes" id="UP000248534">
    <property type="component" value="Chromosome 1"/>
</dbReference>
<dbReference type="NCBIfam" id="TIGR01509">
    <property type="entry name" value="HAD-SF-IA-v3"/>
    <property type="match status" value="1"/>
</dbReference>
<accession>A0A2X3Y7W4</accession>
<reference evidence="1 2" key="1">
    <citation type="submission" date="2018-06" db="EMBL/GenBank/DDBJ databases">
        <authorList>
            <consortium name="Pathogen Informatics"/>
            <person name="Doyle S."/>
        </authorList>
    </citation>
    <scope>NUCLEOTIDE SEQUENCE [LARGE SCALE GENOMIC DNA]</scope>
    <source>
        <strain evidence="1 2">NCTC11086</strain>
    </source>
</reference>
<dbReference type="Gene3D" id="3.40.50.1000">
    <property type="entry name" value="HAD superfamily/HAD-like"/>
    <property type="match status" value="1"/>
</dbReference>
<name>A0A2X3Y7W4_STRSA</name>